<dbReference type="InterPro" id="IPR027417">
    <property type="entry name" value="P-loop_NTPase"/>
</dbReference>
<feature type="domain" description="ABC transporter" evidence="9">
    <location>
        <begin position="3"/>
        <end position="241"/>
    </location>
</feature>
<dbReference type="EMBL" id="CP126656">
    <property type="protein sequence ID" value="WJZ94833.1"/>
    <property type="molecule type" value="Genomic_DNA"/>
</dbReference>
<keyword evidence="11" id="KW-1185">Reference proteome</keyword>
<organism evidence="10 11">
    <name type="scientific">Vitis vinifera</name>
    <name type="common">Grape</name>
    <dbReference type="NCBI Taxonomy" id="29760"/>
    <lineage>
        <taxon>Eukaryota</taxon>
        <taxon>Viridiplantae</taxon>
        <taxon>Streptophyta</taxon>
        <taxon>Embryophyta</taxon>
        <taxon>Tracheophyta</taxon>
        <taxon>Spermatophyta</taxon>
        <taxon>Magnoliopsida</taxon>
        <taxon>eudicotyledons</taxon>
        <taxon>Gunneridae</taxon>
        <taxon>Pentapetalae</taxon>
        <taxon>rosids</taxon>
        <taxon>Vitales</taxon>
        <taxon>Vitaceae</taxon>
        <taxon>Viteae</taxon>
        <taxon>Vitis</taxon>
    </lineage>
</organism>
<evidence type="ECO:0000256" key="3">
    <source>
        <dbReference type="ARBA" id="ARBA00022692"/>
    </source>
</evidence>
<evidence type="ECO:0000256" key="8">
    <source>
        <dbReference type="SAM" id="Phobius"/>
    </source>
</evidence>
<dbReference type="InterPro" id="IPR013525">
    <property type="entry name" value="ABC2_TM"/>
</dbReference>
<feature type="transmembrane region" description="Helical" evidence="8">
    <location>
        <begin position="277"/>
        <end position="298"/>
    </location>
</feature>
<keyword evidence="4" id="KW-0547">Nucleotide-binding</keyword>
<dbReference type="PROSITE" id="PS50893">
    <property type="entry name" value="ABC_TRANSPORTER_2"/>
    <property type="match status" value="1"/>
</dbReference>
<reference evidence="10 11" key="1">
    <citation type="journal article" date="2023" name="Hortic Res">
        <title>The complete reference genome for grapevine (Vitis vinifera L.) genetics and breeding.</title>
        <authorList>
            <person name="Shi X."/>
            <person name="Cao S."/>
            <person name="Wang X."/>
            <person name="Huang S."/>
            <person name="Wang Y."/>
            <person name="Liu Z."/>
            <person name="Liu W."/>
            <person name="Leng X."/>
            <person name="Peng Y."/>
            <person name="Wang N."/>
            <person name="Wang Y."/>
            <person name="Ma Z."/>
            <person name="Xu X."/>
            <person name="Zhang F."/>
            <person name="Xue H."/>
            <person name="Zhong H."/>
            <person name="Wang Y."/>
            <person name="Zhang K."/>
            <person name="Velt A."/>
            <person name="Avia K."/>
            <person name="Holtgrawe D."/>
            <person name="Grimplet J."/>
            <person name="Matus J.T."/>
            <person name="Ware D."/>
            <person name="Wu X."/>
            <person name="Wang H."/>
            <person name="Liu C."/>
            <person name="Fang Y."/>
            <person name="Rustenholz C."/>
            <person name="Cheng Z."/>
            <person name="Xiao H."/>
            <person name="Zhou Y."/>
        </authorList>
    </citation>
    <scope>NUCLEOTIDE SEQUENCE [LARGE SCALE GENOMIC DNA]</scope>
    <source>
        <strain evidence="11">cv. Pinot noir / PN40024</strain>
        <tissue evidence="10">Leaf</tissue>
    </source>
</reference>
<dbReference type="InterPro" id="IPR034003">
    <property type="entry name" value="ABCG_PDR_2"/>
</dbReference>
<evidence type="ECO:0000256" key="7">
    <source>
        <dbReference type="ARBA" id="ARBA00023136"/>
    </source>
</evidence>
<dbReference type="SUPFAM" id="SSF52540">
    <property type="entry name" value="P-loop containing nucleoside triphosphate hydrolases"/>
    <property type="match status" value="1"/>
</dbReference>
<keyword evidence="3 8" id="KW-0812">Transmembrane</keyword>
<dbReference type="Pfam" id="PF01061">
    <property type="entry name" value="ABC2_membrane"/>
    <property type="match status" value="1"/>
</dbReference>
<dbReference type="InterPro" id="IPR003439">
    <property type="entry name" value="ABC_transporter-like_ATP-bd"/>
</dbReference>
<dbReference type="CDD" id="cd03232">
    <property type="entry name" value="ABCG_PDR_domain2"/>
    <property type="match status" value="1"/>
</dbReference>
<name>A0ABY9CHC1_VITVI</name>
<evidence type="ECO:0000256" key="1">
    <source>
        <dbReference type="ARBA" id="ARBA00004141"/>
    </source>
</evidence>
<feature type="transmembrane region" description="Helical" evidence="8">
    <location>
        <begin position="304"/>
        <end position="323"/>
    </location>
</feature>
<evidence type="ECO:0000256" key="6">
    <source>
        <dbReference type="ARBA" id="ARBA00022989"/>
    </source>
</evidence>
<accession>A0ABY9CHC1</accession>
<keyword evidence="6 8" id="KW-1133">Transmembrane helix</keyword>
<keyword evidence="5" id="KW-0067">ATP-binding</keyword>
<evidence type="ECO:0000259" key="9">
    <source>
        <dbReference type="PROSITE" id="PS50893"/>
    </source>
</evidence>
<dbReference type="PANTHER" id="PTHR48040:SF20">
    <property type="entry name" value="PLEIOTROPIC DRUG RESISTANCE PROTEIN 1"/>
    <property type="match status" value="1"/>
</dbReference>
<keyword evidence="2" id="KW-0813">Transport</keyword>
<evidence type="ECO:0000256" key="4">
    <source>
        <dbReference type="ARBA" id="ARBA00022741"/>
    </source>
</evidence>
<dbReference type="SMART" id="SM00382">
    <property type="entry name" value="AAA"/>
    <property type="match status" value="1"/>
</dbReference>
<comment type="subcellular location">
    <subcellularLocation>
        <location evidence="1">Membrane</location>
        <topology evidence="1">Multi-pass membrane protein</topology>
    </subcellularLocation>
</comment>
<sequence length="347" mass="38238">MPAEMKSQGVPGDKLELLKGVSGAFRPGVLTALMGVSGAGKTTLMDVLAGRKSGGYIKGNISISGYPKKQETFARISGYCEQNDIHSPHVTVYESLLYSAWLRLPPDVNSKTRKMFNMEVMDLVELTPLKNALVGLPGVNLSTEQRKRLTIAVEPVANPSIIFMDEPTSGPDARAAAIVMRTMRNAVDTGRTVVCAIHQPSIDIFEAFDELGNKWPTPTKLSNAMGSMYAAVIFIGLQNSASVQPVVDVERTVFYRELAAGMYSALAYAFSQAIVEIPYIFSQTVLYGVLVYAMISFQWTAAKIFWYLFFMFFTYSGMIAVSLTPNQNFSMILPEYFPHHGTSFRVL</sequence>
<protein>
    <recommendedName>
        <fullName evidence="9">ABC transporter domain-containing protein</fullName>
    </recommendedName>
</protein>
<dbReference type="Pfam" id="PF00005">
    <property type="entry name" value="ABC_tran"/>
    <property type="match status" value="1"/>
</dbReference>
<gene>
    <name evidence="10" type="ORF">VitviT2T_013658</name>
</gene>
<evidence type="ECO:0000256" key="5">
    <source>
        <dbReference type="ARBA" id="ARBA00022840"/>
    </source>
</evidence>
<dbReference type="Proteomes" id="UP001227230">
    <property type="component" value="Chromosome 9"/>
</dbReference>
<dbReference type="PANTHER" id="PTHR48040">
    <property type="entry name" value="PLEIOTROPIC DRUG RESISTANCE PROTEIN 1-LIKE ISOFORM X1"/>
    <property type="match status" value="1"/>
</dbReference>
<dbReference type="Gene3D" id="3.40.50.300">
    <property type="entry name" value="P-loop containing nucleotide triphosphate hydrolases"/>
    <property type="match status" value="1"/>
</dbReference>
<dbReference type="InterPro" id="IPR003593">
    <property type="entry name" value="AAA+_ATPase"/>
</dbReference>
<evidence type="ECO:0000313" key="10">
    <source>
        <dbReference type="EMBL" id="WJZ94833.1"/>
    </source>
</evidence>
<evidence type="ECO:0000313" key="11">
    <source>
        <dbReference type="Proteomes" id="UP001227230"/>
    </source>
</evidence>
<proteinExistence type="predicted"/>
<keyword evidence="7 8" id="KW-0472">Membrane</keyword>
<evidence type="ECO:0000256" key="2">
    <source>
        <dbReference type="ARBA" id="ARBA00022448"/>
    </source>
</evidence>